<comment type="caution">
    <text evidence="1">The sequence shown here is derived from an EMBL/GenBank/DDBJ whole genome shotgun (WGS) entry which is preliminary data.</text>
</comment>
<sequence>MEIYIAQCDIMSLLEDILKEIGPCLSTDLVQELVDRHHLSHDAARKRVSRAGKDIYRLEGLPFPRNVKFVYLKKDYRSPYFWGALYSAFKDTNSAYWYAIAALKERDGVMPYEHFLISCGAPLRQQKHIPPEKIIERLEMHEILSVRDLDGFGRCVVLTQYEQDLDFILPDIRARLIAEKLLISAVSQWAKNLGLVSYNLFKNRDEEELPTVSTTVWDMAGPSYISPLVDIGQNDKIKPGFFACDILLNKKVSDDGIQPFLRKCKTLRGLPNVGRCMQMFVANEYKPDAFKLAKEAGVLPATVESLFGRDVAKGLVNLLRTLESAAQAVIIEPERFNQLFDQLGKIEGAVGNLRGVLFEYFSASVVQKAYRTNYVRLNEVCKTQDGSRAESDIIAELHSGEILFIECKGHQPNGTVSFDEIKRWLQVRVPTLRKYALEHPDWKRKNLYFALWTSGGFSEESLELLSRAKESTSKYKLDYFDAEDVLKIVHSCNDKEMLKTYFKCFLDYPLKKLEKDWLNALDSESV</sequence>
<proteinExistence type="predicted"/>
<accession>A0A1Q9HRE5</accession>
<evidence type="ECO:0000313" key="1">
    <source>
        <dbReference type="EMBL" id="OLQ93402.1"/>
    </source>
</evidence>
<organism evidence="1 2">
    <name type="scientific">Vibrio panuliri</name>
    <dbReference type="NCBI Taxonomy" id="1381081"/>
    <lineage>
        <taxon>Bacteria</taxon>
        <taxon>Pseudomonadati</taxon>
        <taxon>Pseudomonadota</taxon>
        <taxon>Gammaproteobacteria</taxon>
        <taxon>Vibrionales</taxon>
        <taxon>Vibrionaceae</taxon>
        <taxon>Vibrio</taxon>
    </lineage>
</organism>
<dbReference type="OrthoDB" id="735874at2"/>
<name>A0A1Q9HRE5_9VIBR</name>
<dbReference type="AlphaFoldDB" id="A0A1Q9HRE5"/>
<protein>
    <submittedName>
        <fullName evidence="1">Uncharacterized protein</fullName>
    </submittedName>
</protein>
<gene>
    <name evidence="1" type="ORF">BIY22_02610</name>
</gene>
<evidence type="ECO:0000313" key="2">
    <source>
        <dbReference type="Proteomes" id="UP000186313"/>
    </source>
</evidence>
<dbReference type="EMBL" id="MJMJ01000001">
    <property type="protein sequence ID" value="OLQ93402.1"/>
    <property type="molecule type" value="Genomic_DNA"/>
</dbReference>
<dbReference type="Proteomes" id="UP000186313">
    <property type="component" value="Unassembled WGS sequence"/>
</dbReference>
<reference evidence="1 2" key="1">
    <citation type="submission" date="2016-09" db="EMBL/GenBank/DDBJ databases">
        <title>Genomic Taxonomy of the Vibrionaceae.</title>
        <authorList>
            <person name="Gonzalez-Castillo A."/>
            <person name="Gomez-Gil B."/>
            <person name="Enciso-Ibarra K."/>
        </authorList>
    </citation>
    <scope>NUCLEOTIDE SEQUENCE [LARGE SCALE GENOMIC DNA]</scope>
    <source>
        <strain evidence="1 2">CAIM 703</strain>
    </source>
</reference>